<keyword evidence="6 7" id="KW-0472">Membrane</keyword>
<protein>
    <submittedName>
        <fullName evidence="8">Uncharacterized protein</fullName>
    </submittedName>
</protein>
<feature type="transmembrane region" description="Helical" evidence="7">
    <location>
        <begin position="367"/>
        <end position="386"/>
    </location>
</feature>
<feature type="transmembrane region" description="Helical" evidence="7">
    <location>
        <begin position="300"/>
        <end position="321"/>
    </location>
</feature>
<accession>A0AAV3SH25</accession>
<dbReference type="Pfam" id="PF02028">
    <property type="entry name" value="BCCT"/>
    <property type="match status" value="1"/>
</dbReference>
<organism evidence="8 9">
    <name type="scientific">Halococcus dombrowskii</name>
    <dbReference type="NCBI Taxonomy" id="179637"/>
    <lineage>
        <taxon>Archaea</taxon>
        <taxon>Methanobacteriati</taxon>
        <taxon>Methanobacteriota</taxon>
        <taxon>Stenosarchaea group</taxon>
        <taxon>Halobacteria</taxon>
        <taxon>Halobacteriales</taxon>
        <taxon>Halococcaceae</taxon>
        <taxon>Halococcus</taxon>
    </lineage>
</organism>
<dbReference type="GO" id="GO:0005886">
    <property type="term" value="C:plasma membrane"/>
    <property type="evidence" value="ECO:0007669"/>
    <property type="project" value="UniProtKB-SubCell"/>
</dbReference>
<feature type="transmembrane region" description="Helical" evidence="7">
    <location>
        <begin position="456"/>
        <end position="475"/>
    </location>
</feature>
<feature type="transmembrane region" description="Helical" evidence="7">
    <location>
        <begin position="431"/>
        <end position="449"/>
    </location>
</feature>
<evidence type="ECO:0000256" key="7">
    <source>
        <dbReference type="SAM" id="Phobius"/>
    </source>
</evidence>
<evidence type="ECO:0000256" key="1">
    <source>
        <dbReference type="ARBA" id="ARBA00004651"/>
    </source>
</evidence>
<feature type="transmembrane region" description="Helical" evidence="7">
    <location>
        <begin position="199"/>
        <end position="218"/>
    </location>
</feature>
<feature type="transmembrane region" description="Helical" evidence="7">
    <location>
        <begin position="54"/>
        <end position="75"/>
    </location>
</feature>
<keyword evidence="3" id="KW-1003">Cell membrane</keyword>
<keyword evidence="4 7" id="KW-0812">Transmembrane</keyword>
<feature type="transmembrane region" description="Helical" evidence="7">
    <location>
        <begin position="584"/>
        <end position="607"/>
    </location>
</feature>
<dbReference type="GO" id="GO:0022857">
    <property type="term" value="F:transmembrane transporter activity"/>
    <property type="evidence" value="ECO:0007669"/>
    <property type="project" value="InterPro"/>
</dbReference>
<evidence type="ECO:0000313" key="9">
    <source>
        <dbReference type="Proteomes" id="UP001500962"/>
    </source>
</evidence>
<dbReference type="Proteomes" id="UP001500962">
    <property type="component" value="Unassembled WGS sequence"/>
</dbReference>
<comment type="subcellular location">
    <subcellularLocation>
        <location evidence="1">Cell membrane</location>
        <topology evidence="1">Multi-pass membrane protein</topology>
    </subcellularLocation>
</comment>
<dbReference type="PANTHER" id="PTHR30047:SF7">
    <property type="entry name" value="HIGH-AFFINITY CHOLINE TRANSPORT PROTEIN"/>
    <property type="match status" value="1"/>
</dbReference>
<evidence type="ECO:0000256" key="3">
    <source>
        <dbReference type="ARBA" id="ARBA00022475"/>
    </source>
</evidence>
<evidence type="ECO:0000256" key="2">
    <source>
        <dbReference type="ARBA" id="ARBA00022448"/>
    </source>
</evidence>
<reference evidence="8" key="1">
    <citation type="journal article" date="2014" name="Int. J. Syst. Evol. Microbiol.">
        <title>Complete genome sequence of Corynebacterium casei LMG S-19264T (=DSM 44701T), isolated from a smear-ripened cheese.</title>
        <authorList>
            <consortium name="US DOE Joint Genome Institute (JGI-PGF)"/>
            <person name="Walter F."/>
            <person name="Albersmeier A."/>
            <person name="Kalinowski J."/>
            <person name="Ruckert C."/>
        </authorList>
    </citation>
    <scope>NUCLEOTIDE SEQUENCE</scope>
    <source>
        <strain evidence="8">JCM 12289</strain>
    </source>
</reference>
<feature type="transmembrane region" description="Helical" evidence="7">
    <location>
        <begin position="24"/>
        <end position="42"/>
    </location>
</feature>
<feature type="transmembrane region" description="Helical" evidence="7">
    <location>
        <begin position="558"/>
        <end position="578"/>
    </location>
</feature>
<sequence>MFVTDVQDMGTHGNEAVETAARRLLVPLCVLSGAVVAAGFFFPSFVGSVVAGESWLVVSLLFFGSGLTYLALLPLDDGTDGDARSRTPYLLRVRRSGWTDTARGFLTRIRGFLSQQDPITFGVPVAAFVLFFAAWFAVPTGMQAVVGAVEGVLLHEFGALFLGAMFLAVCYCLSLLVGPWGEIRLGGPDASPTYTYPTYFAMFFTAGIAAGIVFWGPAEALFHYRAPPPFFDVPARSGGAAVGGLAYALFHYGFSAWSAYLVIGVPIAYFAYQRGAPLRVSTILTPFLGIDGLDGYWAKLVDVLAVFATIGGVATSVALVGQQFLAGSNYQWGVTYGALGPVLFVTGLTIVTVVSAESGVERGIRRLAGVTVVLFAVFAALLVGVGPRAAMVDTGLAAVGTYVAEFVPMSLYLGNGFIAADWVAEWTVWNWSWWFSWAPFAGLFLAALSKGRRVRTVVLTGGVATSLATVVWFVVLGSTSLSLQRSGTTDILAAIERAGGSEAVAGFPLLAALPLGQLLLFLFLALIIVFIVTSADTSTLVVSILATKPDVAPTTGSIVFWGVLQGIVAVAVLLVGGGNALKTVAVLTGGPFAVLSVVALIGLTVAFRRDESGHPSLLDKIRSAVGDHGIDGPSEVLRREK</sequence>
<gene>
    <name evidence="8" type="ORF">GCM10008985_23630</name>
</gene>
<comment type="caution">
    <text evidence="8">The sequence shown here is derived from an EMBL/GenBank/DDBJ whole genome shotgun (WGS) entry which is preliminary data.</text>
</comment>
<keyword evidence="5 7" id="KW-1133">Transmembrane helix</keyword>
<feature type="transmembrane region" description="Helical" evidence="7">
    <location>
        <begin position="157"/>
        <end position="178"/>
    </location>
</feature>
<dbReference type="EMBL" id="BAAADN010000035">
    <property type="protein sequence ID" value="GAA0465910.1"/>
    <property type="molecule type" value="Genomic_DNA"/>
</dbReference>
<name>A0AAV3SH25_HALDO</name>
<proteinExistence type="predicted"/>
<reference evidence="8" key="2">
    <citation type="submission" date="2023-12" db="EMBL/GenBank/DDBJ databases">
        <authorList>
            <person name="Sun Q."/>
            <person name="Inoue M."/>
        </authorList>
    </citation>
    <scope>NUCLEOTIDE SEQUENCE</scope>
    <source>
        <strain evidence="8">JCM 12289</strain>
    </source>
</reference>
<keyword evidence="2" id="KW-0813">Transport</keyword>
<evidence type="ECO:0000256" key="4">
    <source>
        <dbReference type="ARBA" id="ARBA00022692"/>
    </source>
</evidence>
<feature type="transmembrane region" description="Helical" evidence="7">
    <location>
        <begin position="333"/>
        <end position="355"/>
    </location>
</feature>
<evidence type="ECO:0000256" key="5">
    <source>
        <dbReference type="ARBA" id="ARBA00022989"/>
    </source>
</evidence>
<dbReference type="PANTHER" id="PTHR30047">
    <property type="entry name" value="HIGH-AFFINITY CHOLINE TRANSPORT PROTEIN-RELATED"/>
    <property type="match status" value="1"/>
</dbReference>
<evidence type="ECO:0000256" key="6">
    <source>
        <dbReference type="ARBA" id="ARBA00023136"/>
    </source>
</evidence>
<evidence type="ECO:0000313" key="8">
    <source>
        <dbReference type="EMBL" id="GAA0465910.1"/>
    </source>
</evidence>
<feature type="transmembrane region" description="Helical" evidence="7">
    <location>
        <begin position="518"/>
        <end position="546"/>
    </location>
</feature>
<dbReference type="AlphaFoldDB" id="A0AAV3SH25"/>
<feature type="transmembrane region" description="Helical" evidence="7">
    <location>
        <begin position="118"/>
        <end position="137"/>
    </location>
</feature>
<dbReference type="InterPro" id="IPR000060">
    <property type="entry name" value="BCCT_transptr"/>
</dbReference>